<dbReference type="Proteomes" id="UP001497522">
    <property type="component" value="Chromosome 2"/>
</dbReference>
<keyword evidence="2" id="KW-1185">Reference proteome</keyword>
<proteinExistence type="predicted"/>
<dbReference type="EMBL" id="OZ023703">
    <property type="protein sequence ID" value="CAK9870876.1"/>
    <property type="molecule type" value="Genomic_DNA"/>
</dbReference>
<evidence type="ECO:0000313" key="2">
    <source>
        <dbReference type="Proteomes" id="UP001497522"/>
    </source>
</evidence>
<dbReference type="PANTHER" id="PTHR37067">
    <property type="entry name" value="PX DOMAIN-CONTAINING PROTEIN"/>
    <property type="match status" value="1"/>
</dbReference>
<sequence length="186" mass="20968">MSSNHASEYVKNNDVHLGLRVSTRVANGGSQVTRLQCRFCIALGRGEKVGTKRQALTVVQGWMRPFRYNNIESHVSGQHPTKWAKYKRLNSIVERQTFFDNVPVAFKNSIKAQFQSSSLGAERQIVFDIEKDIVDVIIRGMMFDLANIVDSDADSDAEENDPTFGNDAERDAILHRRIQKAALAKE</sequence>
<organism evidence="1 2">
    <name type="scientific">Sphagnum jensenii</name>
    <dbReference type="NCBI Taxonomy" id="128206"/>
    <lineage>
        <taxon>Eukaryota</taxon>
        <taxon>Viridiplantae</taxon>
        <taxon>Streptophyta</taxon>
        <taxon>Embryophyta</taxon>
        <taxon>Bryophyta</taxon>
        <taxon>Sphagnophytina</taxon>
        <taxon>Sphagnopsida</taxon>
        <taxon>Sphagnales</taxon>
        <taxon>Sphagnaceae</taxon>
        <taxon>Sphagnum</taxon>
    </lineage>
</organism>
<name>A0ABP1B6R6_9BRYO</name>
<protein>
    <submittedName>
        <fullName evidence="1">Uncharacterized protein</fullName>
    </submittedName>
</protein>
<evidence type="ECO:0000313" key="1">
    <source>
        <dbReference type="EMBL" id="CAK9870876.1"/>
    </source>
</evidence>
<dbReference type="PANTHER" id="PTHR37067:SF3">
    <property type="entry name" value="PX DOMAIN-CONTAINING PROTEIN"/>
    <property type="match status" value="1"/>
</dbReference>
<accession>A0ABP1B6R6</accession>
<gene>
    <name evidence="1" type="ORF">CSSPJE1EN2_LOCUS13544</name>
</gene>
<reference evidence="1 2" key="1">
    <citation type="submission" date="2024-03" db="EMBL/GenBank/DDBJ databases">
        <authorList>
            <consortium name="ELIXIR-Norway"/>
            <consortium name="Elixir Norway"/>
        </authorList>
    </citation>
    <scope>NUCLEOTIDE SEQUENCE [LARGE SCALE GENOMIC DNA]</scope>
</reference>